<reference evidence="2" key="2">
    <citation type="submission" date="2020-09" db="EMBL/GenBank/DDBJ databases">
        <authorList>
            <person name="Sun Q."/>
            <person name="Zhou Y."/>
        </authorList>
    </citation>
    <scope>NUCLEOTIDE SEQUENCE</scope>
    <source>
        <strain evidence="2">CGMCC 1.15179</strain>
    </source>
</reference>
<dbReference type="EMBL" id="BMHQ01000016">
    <property type="protein sequence ID" value="GGE28286.1"/>
    <property type="molecule type" value="Genomic_DNA"/>
</dbReference>
<accession>A0A8J2VJY3</accession>
<comment type="caution">
    <text evidence="2">The sequence shown here is derived from an EMBL/GenBank/DDBJ whole genome shotgun (WGS) entry which is preliminary data.</text>
</comment>
<gene>
    <name evidence="2" type="ORF">GCM10011571_32980</name>
</gene>
<evidence type="ECO:0000313" key="2">
    <source>
        <dbReference type="EMBL" id="GGE28286.1"/>
    </source>
</evidence>
<dbReference type="Pfam" id="PF13443">
    <property type="entry name" value="HTH_26"/>
    <property type="match status" value="1"/>
</dbReference>
<keyword evidence="3" id="KW-1185">Reference proteome</keyword>
<dbReference type="InterPro" id="IPR001387">
    <property type="entry name" value="Cro/C1-type_HTH"/>
</dbReference>
<protein>
    <recommendedName>
        <fullName evidence="1">HTH cro/C1-type domain-containing protein</fullName>
    </recommendedName>
</protein>
<proteinExistence type="predicted"/>
<organism evidence="2 3">
    <name type="scientific">Marinithermofilum abyssi</name>
    <dbReference type="NCBI Taxonomy" id="1571185"/>
    <lineage>
        <taxon>Bacteria</taxon>
        <taxon>Bacillati</taxon>
        <taxon>Bacillota</taxon>
        <taxon>Bacilli</taxon>
        <taxon>Bacillales</taxon>
        <taxon>Thermoactinomycetaceae</taxon>
        <taxon>Marinithermofilum</taxon>
    </lineage>
</organism>
<sequence length="71" mass="8649">MALTFEPFRVWFVKHHPTRRKMDFQKETQFSPQTAAKVWEDRFPVRSDVIDRLCETYDLEVHEVIKRIPNT</sequence>
<dbReference type="AlphaFoldDB" id="A0A8J2VJY3"/>
<evidence type="ECO:0000313" key="3">
    <source>
        <dbReference type="Proteomes" id="UP000625210"/>
    </source>
</evidence>
<reference evidence="2" key="1">
    <citation type="journal article" date="2014" name="Int. J. Syst. Evol. Microbiol.">
        <title>Complete genome sequence of Corynebacterium casei LMG S-19264T (=DSM 44701T), isolated from a smear-ripened cheese.</title>
        <authorList>
            <consortium name="US DOE Joint Genome Institute (JGI-PGF)"/>
            <person name="Walter F."/>
            <person name="Albersmeier A."/>
            <person name="Kalinowski J."/>
            <person name="Ruckert C."/>
        </authorList>
    </citation>
    <scope>NUCLEOTIDE SEQUENCE</scope>
    <source>
        <strain evidence="2">CGMCC 1.15179</strain>
    </source>
</reference>
<name>A0A8J2VJY3_9BACL</name>
<feature type="domain" description="HTH cro/C1-type" evidence="1">
    <location>
        <begin position="22"/>
        <end position="69"/>
    </location>
</feature>
<evidence type="ECO:0000259" key="1">
    <source>
        <dbReference type="Pfam" id="PF13443"/>
    </source>
</evidence>
<dbReference type="Proteomes" id="UP000625210">
    <property type="component" value="Unassembled WGS sequence"/>
</dbReference>